<gene>
    <name evidence="1" type="ORF">D9V32_10405</name>
</gene>
<dbReference type="EMBL" id="RCUX01000007">
    <property type="protein sequence ID" value="RLP75292.1"/>
    <property type="molecule type" value="Genomic_DNA"/>
</dbReference>
<reference evidence="1 2" key="1">
    <citation type="submission" date="2018-10" db="EMBL/GenBank/DDBJ databases">
        <authorList>
            <person name="Li J."/>
        </authorList>
    </citation>
    <scope>NUCLEOTIDE SEQUENCE [LARGE SCALE GENOMIC DNA]</scope>
    <source>
        <strain evidence="1 2">IF 016277</strain>
    </source>
</reference>
<dbReference type="AlphaFoldDB" id="A0A3L7A7G4"/>
<dbReference type="InterPro" id="IPR016024">
    <property type="entry name" value="ARM-type_fold"/>
</dbReference>
<dbReference type="Proteomes" id="UP000272503">
    <property type="component" value="Unassembled WGS sequence"/>
</dbReference>
<evidence type="ECO:0000313" key="2">
    <source>
        <dbReference type="Proteomes" id="UP000272503"/>
    </source>
</evidence>
<comment type="caution">
    <text evidence="1">The sequence shown here is derived from an EMBL/GenBank/DDBJ whole genome shotgun (WGS) entry which is preliminary data.</text>
</comment>
<dbReference type="OrthoDB" id="5108113at2"/>
<sequence>MTARALLDRIETLSPADRRREIALRARQAAPAEIEALTAELVADSLWGAEIAAALAREARAVTPLLALLGYPHARVRELAIAALPRCTEATPETVLAAYAGASARERARLIRSVRATRRSELADALLGAALHACRISEARLVLPAVSPDLAAEHLGTLIPGAEHPEHIVRAHPGPSIPVLLASVRVSAPAERAAVWTRIQPALGLAIAATGEDEAVRISARECPPAEGWEYDHGPLWDALVRANPEAATRELISTRLNLRQDLFLSRGTARFLAAQAPAALLDLLSAHLQDDYPSLLATRILTSAAPADARLLLATLIDRGVRVHTGRWDGDDLLPEIARNTAALLSPGEESAGWLPLSEAEPFLAPLLTDADPLRRARGYQTLITAAGLDSQAGLPALLTRHTALLGERGSVRGAALTTLADLPSRALSTLTADAFLPLLRAALSAPDRDLGTLYALSRIALRLLTASRGDDPLGWRILDAVAPITTIVWNLRVIPDELRALVIDRLLPHAHTTEALAQLSWMDPKHPGVTNELERRIAQLGPDDDAAAEALLTAWLRDRDTRTARVRALLSAASPLPAALASPAVRATLAHAASDLIAQALATAGLSDAGLLPETARSASWGAGTRALVAAAYGELLRASTDDEYAAREALGALARIPGYGLDVLRDLALAPDEAAADSPDADPSAARLRARATALLGARPEDAAADTDLCTILTSAADPAIGPLRRVAGAALVRRAGTLAAADSAALLDRIAAATNTVSARRLALAAVDRAAPIDHAARRLLILGADPHPDVVWTAIGLALGRAEAATERAFIRAEFAAGLTEEDALRAGSLLARIHPGSLSPAARSDATRAITAVVSAAGALSDAAVPLVHGWVSGAPELAAEVWHALAAAPEHCSPGTGRLVAAILAEGHVLGAREAIHALSLAPLARHTLGTILDAEHLLAGRRLPPESAEALRFVAEDLATTGEHARISARLAYSLFSVSDVPPAQLVPVLRAALAGRGSVAAETTTGFTAQHLAETPSRVWELVDALVTASADAAELIVAVDTLGRLSTASAPAADAAQEKLRALLPQLPPEPRERALDALARVAQPGVLPVRTRTV</sequence>
<keyword evidence="2" id="KW-1185">Reference proteome</keyword>
<organism evidence="1 2">
    <name type="scientific">Mycetocola tolaasinivorans</name>
    <dbReference type="NCBI Taxonomy" id="76635"/>
    <lineage>
        <taxon>Bacteria</taxon>
        <taxon>Bacillati</taxon>
        <taxon>Actinomycetota</taxon>
        <taxon>Actinomycetes</taxon>
        <taxon>Micrococcales</taxon>
        <taxon>Microbacteriaceae</taxon>
        <taxon>Mycetocola</taxon>
    </lineage>
</organism>
<evidence type="ECO:0000313" key="1">
    <source>
        <dbReference type="EMBL" id="RLP75292.1"/>
    </source>
</evidence>
<proteinExistence type="predicted"/>
<dbReference type="RefSeq" id="WP_121648838.1">
    <property type="nucleotide sequence ID" value="NZ_RCUX01000007.1"/>
</dbReference>
<protein>
    <submittedName>
        <fullName evidence="1">Uncharacterized protein</fullName>
    </submittedName>
</protein>
<accession>A0A3L7A7G4</accession>
<dbReference type="SUPFAM" id="SSF48371">
    <property type="entry name" value="ARM repeat"/>
    <property type="match status" value="1"/>
</dbReference>
<name>A0A3L7A7G4_9MICO</name>